<sequence length="458" mass="50869">MANDPLEGFHEVNLASPTSPDLLGVYESGTQEPTTSPSVIYRPHPSAVCSTPIQANALNVSDLPTQPVYSSPRHLNSAEPSSVSISVADAVPCSTSGTPFKPSNTRKDNNNAEREFLQGATVTESSDSSDDIFGLSTESLSRLRSPSVLEVREKGYERLKEELAKAQRELKLKDEECERLSKVRDQLGQELEELTASLFEEAHKMVREANVKQATAEKQLKEAQGKIDVLQAEVAALKTLVLSSSPTSPTKEFQPGGKTAFKKGHTRNKSTSSAMGGSHQDLSVMQPIVKDCREADFSLYNEFRSWKDEPTMDRTCPFLDKIYQEDIVPCLTFSKSELASAVLEAVENNTLSIEPVGLQPVRFVKASAVECGGPKKCALSGQSKSCKHRIKLGDSSNYYYISPFCRFRITSVCNFFTYIRYIQQGLLKQQDVDQMFWEVMQLRKEMSLAKLGYFKEEL</sequence>
<feature type="coiled-coil region" evidence="7">
    <location>
        <begin position="149"/>
        <end position="240"/>
    </location>
</feature>
<evidence type="ECO:0000313" key="10">
    <source>
        <dbReference type="Ensembl" id="ENSOANP00000053391.1"/>
    </source>
</evidence>
<dbReference type="AlphaFoldDB" id="A0A6I8PNY6"/>
<comment type="similarity">
    <text evidence="6">Belongs to the SEC2 family.</text>
</comment>
<dbReference type="GeneID" id="100081236"/>
<dbReference type="Bgee" id="ENSOANG00000005957">
    <property type="expression patterns" value="Expressed in cerebellum and 7 other cell types or tissues"/>
</dbReference>
<evidence type="ECO:0000256" key="5">
    <source>
        <dbReference type="ARBA" id="ARBA00023054"/>
    </source>
</evidence>
<evidence type="ECO:0000256" key="4">
    <source>
        <dbReference type="ARBA" id="ARBA00022927"/>
    </source>
</evidence>
<evidence type="ECO:0000259" key="9">
    <source>
        <dbReference type="Pfam" id="PF06428"/>
    </source>
</evidence>
<accession>A0A6I8PNY6</accession>
<dbReference type="GO" id="GO:0006612">
    <property type="term" value="P:protein targeting to membrane"/>
    <property type="evidence" value="ECO:0007669"/>
    <property type="project" value="Ensembl"/>
</dbReference>
<feature type="domain" description="GDP/GTP exchange factor Sec2 N-terminal" evidence="9">
    <location>
        <begin position="154"/>
        <end position="240"/>
    </location>
</feature>
<keyword evidence="2" id="KW-0597">Phosphoprotein</keyword>
<evidence type="ECO:0000256" key="6">
    <source>
        <dbReference type="ARBA" id="ARBA00025794"/>
    </source>
</evidence>
<gene>
    <name evidence="10" type="primary">RAB3IP</name>
</gene>
<dbReference type="CTD" id="117177"/>
<dbReference type="FunCoup" id="A0A6I8PNY6">
    <property type="interactions" value="913"/>
</dbReference>
<reference evidence="10" key="3">
    <citation type="submission" date="2025-09" db="UniProtKB">
        <authorList>
            <consortium name="Ensembl"/>
        </authorList>
    </citation>
    <scope>IDENTIFICATION</scope>
    <source>
        <strain evidence="10">Glennie</strain>
    </source>
</reference>
<dbReference type="PANTHER" id="PTHR14430:SF2">
    <property type="entry name" value="RAB-3A-INTERACTING PROTEIN"/>
    <property type="match status" value="1"/>
</dbReference>
<feature type="region of interest" description="Disordered" evidence="8">
    <location>
        <begin position="1"/>
        <end position="41"/>
    </location>
</feature>
<dbReference type="PANTHER" id="PTHR14430">
    <property type="entry name" value="RABIN3-RELATED"/>
    <property type="match status" value="1"/>
</dbReference>
<dbReference type="OrthoDB" id="5560525at2759"/>
<dbReference type="Pfam" id="PF06428">
    <property type="entry name" value="Sec2p"/>
    <property type="match status" value="1"/>
</dbReference>
<feature type="region of interest" description="Disordered" evidence="8">
    <location>
        <begin position="245"/>
        <end position="279"/>
    </location>
</feature>
<dbReference type="InterPro" id="IPR040351">
    <property type="entry name" value="RAB3IL/RAB3IP/Sec2"/>
</dbReference>
<dbReference type="Pfam" id="PF25555">
    <property type="entry name" value="RAB3A-like_C"/>
    <property type="match status" value="1"/>
</dbReference>
<evidence type="ECO:0000256" key="2">
    <source>
        <dbReference type="ARBA" id="ARBA00022553"/>
    </source>
</evidence>
<dbReference type="SUPFAM" id="SSF144284">
    <property type="entry name" value="Sec2 N-terminal region"/>
    <property type="match status" value="1"/>
</dbReference>
<keyword evidence="5 7" id="KW-0175">Coiled coil</keyword>
<dbReference type="GeneTree" id="ENSGT00940000157998"/>
<name>A0A6I8PNY6_ORNAN</name>
<evidence type="ECO:0000256" key="3">
    <source>
        <dbReference type="ARBA" id="ARBA00022658"/>
    </source>
</evidence>
<feature type="compositionally biased region" description="Polar residues" evidence="8">
    <location>
        <begin position="28"/>
        <end position="38"/>
    </location>
</feature>
<dbReference type="Gene3D" id="1.20.5.4880">
    <property type="match status" value="1"/>
</dbReference>
<keyword evidence="4" id="KW-0653">Protein transport</keyword>
<dbReference type="GO" id="GO:0005829">
    <property type="term" value="C:cytosol"/>
    <property type="evidence" value="ECO:0000318"/>
    <property type="project" value="GO_Central"/>
</dbReference>
<dbReference type="Proteomes" id="UP000002279">
    <property type="component" value="Chromosome 14"/>
</dbReference>
<evidence type="ECO:0000256" key="8">
    <source>
        <dbReference type="SAM" id="MobiDB-lite"/>
    </source>
</evidence>
<dbReference type="FunFam" id="1.20.5.4880:FF:000001">
    <property type="entry name" value="Guanine nucleotide exchange factor for Rab-3A"/>
    <property type="match status" value="1"/>
</dbReference>
<dbReference type="CDD" id="cd21068">
    <property type="entry name" value="Rab11BD_RAB3IP"/>
    <property type="match status" value="1"/>
</dbReference>
<dbReference type="GO" id="GO:0005654">
    <property type="term" value="C:nucleoplasm"/>
    <property type="evidence" value="ECO:0007669"/>
    <property type="project" value="Ensembl"/>
</dbReference>
<dbReference type="InterPro" id="IPR009449">
    <property type="entry name" value="Sec2_N"/>
</dbReference>
<proteinExistence type="inferred from homology"/>
<keyword evidence="11" id="KW-1185">Reference proteome</keyword>
<evidence type="ECO:0000313" key="11">
    <source>
        <dbReference type="Proteomes" id="UP000002279"/>
    </source>
</evidence>
<dbReference type="Ensembl" id="ENSOANT00000065237.1">
    <property type="protein sequence ID" value="ENSOANP00000053391.1"/>
    <property type="gene ID" value="ENSOANG00000005957.4"/>
</dbReference>
<dbReference type="KEGG" id="oaa:100081236"/>
<dbReference type="OMA" id="WEIMQLR"/>
<keyword evidence="1" id="KW-0813">Transport</keyword>
<keyword evidence="3" id="KW-0344">Guanine-nucleotide releasing factor</keyword>
<protein>
    <submittedName>
        <fullName evidence="10">RAB3A interacting protein</fullName>
    </submittedName>
</protein>
<reference evidence="10 11" key="1">
    <citation type="journal article" date="2008" name="Nature">
        <title>Genome analysis of the platypus reveals unique signatures of evolution.</title>
        <authorList>
            <person name="Warren W.C."/>
            <person name="Hillier L.W."/>
            <person name="Marshall Graves J.A."/>
            <person name="Birney E."/>
            <person name="Ponting C.P."/>
            <person name="Grutzner F."/>
            <person name="Belov K."/>
            <person name="Miller W."/>
            <person name="Clarke L."/>
            <person name="Chinwalla A.T."/>
            <person name="Yang S.P."/>
            <person name="Heger A."/>
            <person name="Locke D.P."/>
            <person name="Miethke P."/>
            <person name="Waters P.D."/>
            <person name="Veyrunes F."/>
            <person name="Fulton L."/>
            <person name="Fulton B."/>
            <person name="Graves T."/>
            <person name="Wallis J."/>
            <person name="Puente X.S."/>
            <person name="Lopez-Otin C."/>
            <person name="Ordonez G.R."/>
            <person name="Eichler E.E."/>
            <person name="Chen L."/>
            <person name="Cheng Z."/>
            <person name="Deakin J.E."/>
            <person name="Alsop A."/>
            <person name="Thompson K."/>
            <person name="Kirby P."/>
            <person name="Papenfuss A.T."/>
            <person name="Wakefield M.J."/>
            <person name="Olender T."/>
            <person name="Lancet D."/>
            <person name="Huttley G.A."/>
            <person name="Smit A.F."/>
            <person name="Pask A."/>
            <person name="Temple-Smith P."/>
            <person name="Batzer M.A."/>
            <person name="Walker J.A."/>
            <person name="Konkel M.K."/>
            <person name="Harris R.S."/>
            <person name="Whittington C.M."/>
            <person name="Wong E.S."/>
            <person name="Gemmell N.J."/>
            <person name="Buschiazzo E."/>
            <person name="Vargas Jentzsch I.M."/>
            <person name="Merkel A."/>
            <person name="Schmitz J."/>
            <person name="Zemann A."/>
            <person name="Churakov G."/>
            <person name="Kriegs J.O."/>
            <person name="Brosius J."/>
            <person name="Murchison E.P."/>
            <person name="Sachidanandam R."/>
            <person name="Smith C."/>
            <person name="Hannon G.J."/>
            <person name="Tsend-Ayush E."/>
            <person name="McMillan D."/>
            <person name="Attenborough R."/>
            <person name="Rens W."/>
            <person name="Ferguson-Smith M."/>
            <person name="Lefevre C.M."/>
            <person name="Sharp J.A."/>
            <person name="Nicholas K.R."/>
            <person name="Ray D.A."/>
            <person name="Kube M."/>
            <person name="Reinhardt R."/>
            <person name="Pringle T.H."/>
            <person name="Taylor J."/>
            <person name="Jones R.C."/>
            <person name="Nixon B."/>
            <person name="Dacheux J.L."/>
            <person name="Niwa H."/>
            <person name="Sekita Y."/>
            <person name="Huang X."/>
            <person name="Stark A."/>
            <person name="Kheradpour P."/>
            <person name="Kellis M."/>
            <person name="Flicek P."/>
            <person name="Chen Y."/>
            <person name="Webber C."/>
            <person name="Hardison R."/>
            <person name="Nelson J."/>
            <person name="Hallsworth-Pepin K."/>
            <person name="Delehaunty K."/>
            <person name="Markovic C."/>
            <person name="Minx P."/>
            <person name="Feng Y."/>
            <person name="Kremitzki C."/>
            <person name="Mitreva M."/>
            <person name="Glasscock J."/>
            <person name="Wylie T."/>
            <person name="Wohldmann P."/>
            <person name="Thiru P."/>
            <person name="Nhan M.N."/>
            <person name="Pohl C.S."/>
            <person name="Smith S.M."/>
            <person name="Hou S."/>
            <person name="Nefedov M."/>
            <person name="de Jong P.J."/>
            <person name="Renfree M.B."/>
            <person name="Mardis E.R."/>
            <person name="Wilson R.K."/>
        </authorList>
    </citation>
    <scope>NUCLEOTIDE SEQUENCE [LARGE SCALE GENOMIC DNA]</scope>
    <source>
        <strain evidence="10 11">Glennie</strain>
    </source>
</reference>
<dbReference type="GO" id="GO:0005813">
    <property type="term" value="C:centrosome"/>
    <property type="evidence" value="ECO:0007669"/>
    <property type="project" value="Ensembl"/>
</dbReference>
<feature type="compositionally biased region" description="Polar residues" evidence="8">
    <location>
        <begin position="269"/>
        <end position="279"/>
    </location>
</feature>
<organism evidence="10 11">
    <name type="scientific">Ornithorhynchus anatinus</name>
    <name type="common">Duckbill platypus</name>
    <dbReference type="NCBI Taxonomy" id="9258"/>
    <lineage>
        <taxon>Eukaryota</taxon>
        <taxon>Metazoa</taxon>
        <taxon>Chordata</taxon>
        <taxon>Craniata</taxon>
        <taxon>Vertebrata</taxon>
        <taxon>Euteleostomi</taxon>
        <taxon>Mammalia</taxon>
        <taxon>Monotremata</taxon>
        <taxon>Ornithorhynchidae</taxon>
        <taxon>Ornithorhynchus</taxon>
    </lineage>
</organism>
<dbReference type="GO" id="GO:0005085">
    <property type="term" value="F:guanyl-nucleotide exchange factor activity"/>
    <property type="evidence" value="ECO:0000318"/>
    <property type="project" value="GO_Central"/>
</dbReference>
<evidence type="ECO:0000256" key="7">
    <source>
        <dbReference type="SAM" id="Coils"/>
    </source>
</evidence>
<reference evidence="10" key="2">
    <citation type="submission" date="2025-08" db="UniProtKB">
        <authorList>
            <consortium name="Ensembl"/>
        </authorList>
    </citation>
    <scope>IDENTIFICATION</scope>
    <source>
        <strain evidence="10">Glennie</strain>
    </source>
</reference>
<evidence type="ECO:0000256" key="1">
    <source>
        <dbReference type="ARBA" id="ARBA00022448"/>
    </source>
</evidence>
<dbReference type="GO" id="GO:0015031">
    <property type="term" value="P:protein transport"/>
    <property type="evidence" value="ECO:0007669"/>
    <property type="project" value="UniProtKB-KW"/>
</dbReference>
<dbReference type="InParanoid" id="A0A6I8PNY6"/>